<dbReference type="Pfam" id="PF01381">
    <property type="entry name" value="HTH_3"/>
    <property type="match status" value="1"/>
</dbReference>
<dbReference type="GO" id="GO:0003677">
    <property type="term" value="F:DNA binding"/>
    <property type="evidence" value="ECO:0007669"/>
    <property type="project" value="InterPro"/>
</dbReference>
<dbReference type="Gene3D" id="1.10.260.40">
    <property type="entry name" value="lambda repressor-like DNA-binding domains"/>
    <property type="match status" value="1"/>
</dbReference>
<gene>
    <name evidence="2" type="ORF">ENX07_02670</name>
</gene>
<sequence>MLVLLKKYRKKKGILQEKLSKLAGITLHTITKIKSGITPDPGIETVKKITNALGIRVERKLT</sequence>
<organism evidence="2">
    <name type="scientific">candidate division WOR-3 bacterium</name>
    <dbReference type="NCBI Taxonomy" id="2052148"/>
    <lineage>
        <taxon>Bacteria</taxon>
        <taxon>Bacteria division WOR-3</taxon>
    </lineage>
</organism>
<proteinExistence type="predicted"/>
<protein>
    <submittedName>
        <fullName evidence="2">XRE family transcriptional regulator</fullName>
    </submittedName>
</protein>
<comment type="caution">
    <text evidence="2">The sequence shown here is derived from an EMBL/GenBank/DDBJ whole genome shotgun (WGS) entry which is preliminary data.</text>
</comment>
<dbReference type="InterPro" id="IPR010982">
    <property type="entry name" value="Lambda_DNA-bd_dom_sf"/>
</dbReference>
<evidence type="ECO:0000259" key="1">
    <source>
        <dbReference type="PROSITE" id="PS50943"/>
    </source>
</evidence>
<dbReference type="SUPFAM" id="SSF47413">
    <property type="entry name" value="lambda repressor-like DNA-binding domains"/>
    <property type="match status" value="1"/>
</dbReference>
<dbReference type="CDD" id="cd00093">
    <property type="entry name" value="HTH_XRE"/>
    <property type="match status" value="1"/>
</dbReference>
<name>A0A7C3UW60_UNCW3</name>
<feature type="domain" description="HTH cro/C1-type" evidence="1">
    <location>
        <begin position="5"/>
        <end position="60"/>
    </location>
</feature>
<dbReference type="AlphaFoldDB" id="A0A7C3UW60"/>
<reference evidence="2" key="1">
    <citation type="journal article" date="2020" name="mSystems">
        <title>Genome- and Community-Level Interaction Insights into Carbon Utilization and Element Cycling Functions of Hydrothermarchaeota in Hydrothermal Sediment.</title>
        <authorList>
            <person name="Zhou Z."/>
            <person name="Liu Y."/>
            <person name="Xu W."/>
            <person name="Pan J."/>
            <person name="Luo Z.H."/>
            <person name="Li M."/>
        </authorList>
    </citation>
    <scope>NUCLEOTIDE SEQUENCE [LARGE SCALE GENOMIC DNA]</scope>
    <source>
        <strain evidence="2">SpSt-906</strain>
    </source>
</reference>
<dbReference type="InterPro" id="IPR001387">
    <property type="entry name" value="Cro/C1-type_HTH"/>
</dbReference>
<accession>A0A7C3UW60</accession>
<dbReference type="EMBL" id="DTMQ01000016">
    <property type="protein sequence ID" value="HGE98962.1"/>
    <property type="molecule type" value="Genomic_DNA"/>
</dbReference>
<evidence type="ECO:0000313" key="2">
    <source>
        <dbReference type="EMBL" id="HGE98962.1"/>
    </source>
</evidence>
<dbReference type="PROSITE" id="PS50943">
    <property type="entry name" value="HTH_CROC1"/>
    <property type="match status" value="1"/>
</dbReference>
<dbReference type="SMART" id="SM00530">
    <property type="entry name" value="HTH_XRE"/>
    <property type="match status" value="1"/>
</dbReference>